<protein>
    <submittedName>
        <fullName evidence="1">Uncharacterized protein</fullName>
    </submittedName>
</protein>
<dbReference type="HOGENOM" id="CLU_047951_0_0_6"/>
<gene>
    <name evidence="1" type="ORF">PTD2_18170</name>
</gene>
<evidence type="ECO:0000313" key="1">
    <source>
        <dbReference type="EMBL" id="EAR27774.1"/>
    </source>
</evidence>
<dbReference type="OrthoDB" id="6209688at2"/>
<reference evidence="1 2" key="1">
    <citation type="submission" date="2006-02" db="EMBL/GenBank/DDBJ databases">
        <authorList>
            <person name="Moran M.A."/>
            <person name="Kjelleberg S."/>
            <person name="Egan S."/>
            <person name="Saunders N."/>
            <person name="Thomas T."/>
            <person name="Ferriera S."/>
            <person name="Johnson J."/>
            <person name="Kravitz S."/>
            <person name="Halpern A."/>
            <person name="Remington K."/>
            <person name="Beeson K."/>
            <person name="Tran B."/>
            <person name="Rogers Y.-H."/>
            <person name="Friedman R."/>
            <person name="Venter J.C."/>
        </authorList>
    </citation>
    <scope>NUCLEOTIDE SEQUENCE [LARGE SCALE GENOMIC DNA]</scope>
    <source>
        <strain evidence="1 2">D2</strain>
    </source>
</reference>
<proteinExistence type="predicted"/>
<dbReference type="RefSeq" id="WP_009839606.1">
    <property type="nucleotide sequence ID" value="NZ_CH959301.1"/>
</dbReference>
<comment type="caution">
    <text evidence="1">The sequence shown here is derived from an EMBL/GenBank/DDBJ whole genome shotgun (WGS) entry which is preliminary data.</text>
</comment>
<dbReference type="EMBL" id="AAOH01000005">
    <property type="protein sequence ID" value="EAR27774.1"/>
    <property type="molecule type" value="Genomic_DNA"/>
</dbReference>
<dbReference type="Proteomes" id="UP000006201">
    <property type="component" value="Unassembled WGS sequence"/>
</dbReference>
<dbReference type="AlphaFoldDB" id="A4CBN7"/>
<organism evidence="1 2">
    <name type="scientific">Pseudoalteromonas tunicata D2</name>
    <dbReference type="NCBI Taxonomy" id="87626"/>
    <lineage>
        <taxon>Bacteria</taxon>
        <taxon>Pseudomonadati</taxon>
        <taxon>Pseudomonadota</taxon>
        <taxon>Gammaproteobacteria</taxon>
        <taxon>Alteromonadales</taxon>
        <taxon>Pseudoalteromonadaceae</taxon>
        <taxon>Pseudoalteromonas</taxon>
    </lineage>
</organism>
<keyword evidence="2" id="KW-1185">Reference proteome</keyword>
<evidence type="ECO:0000313" key="2">
    <source>
        <dbReference type="Proteomes" id="UP000006201"/>
    </source>
</evidence>
<sequence length="463" mass="53954">MSQISLIQDENLSLKLQHQLLPRDFLRTDLYFSLPVDMGINPSTLEEEDYFHSSIKTQCAYYSDQLHLPLVRSRFISQQKGEQADYRLNLNLFCYQIKIALDIDIKQALKIKEPAPFYQTALEICEQTESLLKKLRRYTPPDKKLSPFFETADNYLSWHVEQSFLNLLADGPKSYEHAAIRDKLFEFCAQEQQYRDTNLYNTTVTLADPNRITNKMRLLQRLIEYGVVFQKETSNLNNNLRRLVKGVVTAVMMAFVMTLVLNARSNFAEVTFMLVALLGVIYGLREIFKDDLTQLIWRWIQKGRPKWENLYSNSASQTRMVEQTIWLEYIRAKDLPPLADASLQKRRQQNKQDSQLLHFRCDSKVVTKEFYSGYDEIQQEISFNLTPLVRYLKKGEGKLYSAENKKISKQAVERRYQVNLVVIQTDKKKVSVSQRFKITLNRSEIVNIEAMVDSDVDGIASAG</sequence>
<accession>A4CBN7</accession>
<name>A4CBN7_9GAMM</name>
<dbReference type="STRING" id="87626.PTD2_18170"/>
<dbReference type="eggNOG" id="ENOG502Z7NT">
    <property type="taxonomic scope" value="Bacteria"/>
</dbReference>